<reference evidence="2" key="1">
    <citation type="submission" date="2022-11" db="UniProtKB">
        <authorList>
            <consortium name="WormBaseParasite"/>
        </authorList>
    </citation>
    <scope>IDENTIFICATION</scope>
</reference>
<name>A0AC34QFA9_9BILA</name>
<sequence length="486" mass="55732">MTENNQQSDPTIDASIVDDKDKAVEDEIKKTANSIELQTKALDRLKTIKTGKRKILDILRKNSEMMDKKLMEQLNERYNDFVRQEAEILELLKRTTGLPIASVDPNKMKNDPEAQEMMSEIVEINSKLAKLRARNIELEKEAASKDLKAAIEQRDALSKRVQNIQQNNIQKKQLLCKLMFENPDLIKNKQKNKVSPNFEACMEAVQNTPGTSAEYDEIVKRLEQIKSRRNRMNDLCERLSQATSSQKMDDAYHSALQRLEKLSSLRKALEEANQKDGEMTEKEEQKLDPEAQTTRPVLTSTTSVQLVNDSDEEEDENDDQKSTDKISTEESKKAAALSQLNSVRGKLEKQRTLERVLYFVEARSGDKLEEEANATVLEKEICVILDQIIPWLKKHEDEKANIDLLFELRQLVVRASNDTCFPSGISTNLFESQLVTILDDALSQFYDKFFKESHTAIITEISEILYNEIAFFKLMNDIDNISVDDD</sequence>
<evidence type="ECO:0000313" key="2">
    <source>
        <dbReference type="WBParaSite" id="JU765_v2.g15823.t2"/>
    </source>
</evidence>
<dbReference type="Proteomes" id="UP000887576">
    <property type="component" value="Unplaced"/>
</dbReference>
<evidence type="ECO:0000313" key="1">
    <source>
        <dbReference type="Proteomes" id="UP000887576"/>
    </source>
</evidence>
<dbReference type="WBParaSite" id="JU765_v2.g15823.t2">
    <property type="protein sequence ID" value="JU765_v2.g15823.t2"/>
    <property type="gene ID" value="JU765_v2.g15823"/>
</dbReference>
<organism evidence="1 2">
    <name type="scientific">Panagrolaimus sp. JU765</name>
    <dbReference type="NCBI Taxonomy" id="591449"/>
    <lineage>
        <taxon>Eukaryota</taxon>
        <taxon>Metazoa</taxon>
        <taxon>Ecdysozoa</taxon>
        <taxon>Nematoda</taxon>
        <taxon>Chromadorea</taxon>
        <taxon>Rhabditida</taxon>
        <taxon>Tylenchina</taxon>
        <taxon>Panagrolaimomorpha</taxon>
        <taxon>Panagrolaimoidea</taxon>
        <taxon>Panagrolaimidae</taxon>
        <taxon>Panagrolaimus</taxon>
    </lineage>
</organism>
<proteinExistence type="predicted"/>
<protein>
    <submittedName>
        <fullName evidence="2">Pericentriolar material 1 protein C-terminal domain-containing protein</fullName>
    </submittedName>
</protein>
<accession>A0AC34QFA9</accession>